<dbReference type="AlphaFoldDB" id="A0A5C6CXD2"/>
<dbReference type="SUPFAM" id="SSF51445">
    <property type="entry name" value="(Trans)glycosidases"/>
    <property type="match status" value="1"/>
</dbReference>
<dbReference type="Proteomes" id="UP000318437">
    <property type="component" value="Unassembled WGS sequence"/>
</dbReference>
<dbReference type="InterPro" id="IPR055151">
    <property type="entry name" value="GH113"/>
</dbReference>
<organism evidence="1 2">
    <name type="scientific">Bythopirellula polymerisocia</name>
    <dbReference type="NCBI Taxonomy" id="2528003"/>
    <lineage>
        <taxon>Bacteria</taxon>
        <taxon>Pseudomonadati</taxon>
        <taxon>Planctomycetota</taxon>
        <taxon>Planctomycetia</taxon>
        <taxon>Pirellulales</taxon>
        <taxon>Lacipirellulaceae</taxon>
        <taxon>Bythopirellula</taxon>
    </lineage>
</organism>
<protein>
    <submittedName>
        <fullName evidence="1">Uncharacterized protein</fullName>
    </submittedName>
</protein>
<keyword evidence="2" id="KW-1185">Reference proteome</keyword>
<dbReference type="EMBL" id="SJPS01000001">
    <property type="protein sequence ID" value="TWU29252.1"/>
    <property type="molecule type" value="Genomic_DNA"/>
</dbReference>
<sequence>MTKRTSLYSKLLVIPIMAMFGHVLRSSLVILVLSGSMLVHAEGFQDSTSLGFVKGYTWGWDGRHGDYASPQAQDSMTKMADLGCNWICIAFGTSMSAYDNPQFRWSTNNPYMVSDEDIRAAIAQARKLKLKIILKPVVNSRDGVWRAWIRFFRPVTDEEKTQGIHGEYDPWGDTPGIRKGMVIDEKAWSKWWENYTEFLKHYAKIAQDEQVELFCLGCEMNSTEDQVEQWRSVIKDVRNIYCGQLTYNANHGREKDLVWWDMVDVISISAYYPVDPPPGKPLEEAVKQTTSKSEIVAALNGIKQELAELSTKLHKPILFIETGVTSVRGCARYPWSHGDAHPESPIDQQEQVNFYEAMLEVFWNEPWFMGYTWWDWPAKLYLDSDAVDNRGFCVYGKPAENVLREWYAKPTAVRTSP</sequence>
<reference evidence="1 2" key="1">
    <citation type="submission" date="2019-02" db="EMBL/GenBank/DDBJ databases">
        <title>Deep-cultivation of Planctomycetes and their phenomic and genomic characterization uncovers novel biology.</title>
        <authorList>
            <person name="Wiegand S."/>
            <person name="Jogler M."/>
            <person name="Boedeker C."/>
            <person name="Pinto D."/>
            <person name="Vollmers J."/>
            <person name="Rivas-Marin E."/>
            <person name="Kohn T."/>
            <person name="Peeters S.H."/>
            <person name="Heuer A."/>
            <person name="Rast P."/>
            <person name="Oberbeckmann S."/>
            <person name="Bunk B."/>
            <person name="Jeske O."/>
            <person name="Meyerdierks A."/>
            <person name="Storesund J.E."/>
            <person name="Kallscheuer N."/>
            <person name="Luecker S."/>
            <person name="Lage O.M."/>
            <person name="Pohl T."/>
            <person name="Merkel B.J."/>
            <person name="Hornburger P."/>
            <person name="Mueller R.-W."/>
            <person name="Bruemmer F."/>
            <person name="Labrenz M."/>
            <person name="Spormann A.M."/>
            <person name="Op Den Camp H."/>
            <person name="Overmann J."/>
            <person name="Amann R."/>
            <person name="Jetten M.S.M."/>
            <person name="Mascher T."/>
            <person name="Medema M.H."/>
            <person name="Devos D.P."/>
            <person name="Kaster A.-K."/>
            <person name="Ovreas L."/>
            <person name="Rohde M."/>
            <person name="Galperin M.Y."/>
            <person name="Jogler C."/>
        </authorList>
    </citation>
    <scope>NUCLEOTIDE SEQUENCE [LARGE SCALE GENOMIC DNA]</scope>
    <source>
        <strain evidence="1 2">Pla144</strain>
    </source>
</reference>
<evidence type="ECO:0000313" key="2">
    <source>
        <dbReference type="Proteomes" id="UP000318437"/>
    </source>
</evidence>
<name>A0A5C6CXD2_9BACT</name>
<dbReference type="InterPro" id="IPR017853">
    <property type="entry name" value="GH"/>
</dbReference>
<dbReference type="OrthoDB" id="246342at2"/>
<gene>
    <name evidence="1" type="ORF">Pla144_00280</name>
</gene>
<dbReference type="Gene3D" id="3.20.20.80">
    <property type="entry name" value="Glycosidases"/>
    <property type="match status" value="1"/>
</dbReference>
<evidence type="ECO:0000313" key="1">
    <source>
        <dbReference type="EMBL" id="TWU29252.1"/>
    </source>
</evidence>
<dbReference type="Pfam" id="PF22612">
    <property type="entry name" value="GH113"/>
    <property type="match status" value="2"/>
</dbReference>
<comment type="caution">
    <text evidence="1">The sequence shown here is derived from an EMBL/GenBank/DDBJ whole genome shotgun (WGS) entry which is preliminary data.</text>
</comment>
<dbReference type="CDD" id="cd19608">
    <property type="entry name" value="GH113_mannanase-like"/>
    <property type="match status" value="1"/>
</dbReference>
<dbReference type="RefSeq" id="WP_146447309.1">
    <property type="nucleotide sequence ID" value="NZ_SJPS01000001.1"/>
</dbReference>
<proteinExistence type="predicted"/>
<accession>A0A5C6CXD2</accession>